<dbReference type="InterPro" id="IPR002093">
    <property type="entry name" value="BRCA2_repeat"/>
</dbReference>
<feature type="region of interest" description="Disordered" evidence="4">
    <location>
        <begin position="282"/>
        <end position="313"/>
    </location>
</feature>
<proteinExistence type="predicted"/>
<dbReference type="GO" id="GO:0000724">
    <property type="term" value="P:double-strand break repair via homologous recombination"/>
    <property type="evidence" value="ECO:0007669"/>
    <property type="project" value="InterPro"/>
</dbReference>
<dbReference type="PROSITE" id="PS50138">
    <property type="entry name" value="BRCA2_REPEAT"/>
    <property type="match status" value="1"/>
</dbReference>
<evidence type="ECO:0000313" key="6">
    <source>
        <dbReference type="Proteomes" id="UP001064489"/>
    </source>
</evidence>
<dbReference type="AlphaFoldDB" id="A0AAD5I5Q1"/>
<name>A0AAD5I5Q1_ACENE</name>
<keyword evidence="1" id="KW-0677">Repeat</keyword>
<protein>
    <submittedName>
        <fullName evidence="5">Uncharacterized protein</fullName>
    </submittedName>
</protein>
<evidence type="ECO:0000256" key="1">
    <source>
        <dbReference type="ARBA" id="ARBA00022737"/>
    </source>
</evidence>
<comment type="caution">
    <text evidence="5">The sequence shown here is derived from an EMBL/GenBank/DDBJ whole genome shotgun (WGS) entry which is preliminary data.</text>
</comment>
<accession>A0AAD5I5Q1</accession>
<feature type="compositionally biased region" description="Basic and acidic residues" evidence="4">
    <location>
        <begin position="282"/>
        <end position="295"/>
    </location>
</feature>
<gene>
    <name evidence="5" type="ORF">LWI28_004837</name>
</gene>
<dbReference type="Proteomes" id="UP001064489">
    <property type="component" value="Chromosome 11"/>
</dbReference>
<keyword evidence="6" id="KW-1185">Reference proteome</keyword>
<dbReference type="GO" id="GO:0006355">
    <property type="term" value="P:regulation of DNA-templated transcription"/>
    <property type="evidence" value="ECO:0007669"/>
    <property type="project" value="TreeGrafter"/>
</dbReference>
<evidence type="ECO:0000256" key="2">
    <source>
        <dbReference type="ARBA" id="ARBA00022763"/>
    </source>
</evidence>
<feature type="region of interest" description="Disordered" evidence="4">
    <location>
        <begin position="190"/>
        <end position="209"/>
    </location>
</feature>
<evidence type="ECO:0000256" key="3">
    <source>
        <dbReference type="ARBA" id="ARBA00023204"/>
    </source>
</evidence>
<keyword evidence="3" id="KW-0234">DNA repair</keyword>
<sequence>MSTWQIFSDTDQNFRWETSGRILLPEHEQRNNGAPIESDSRLPSMSDLLLQGCSKLLENGNEVADNVPMFKTGLGKSVPLKQSSIAKALSVLRDADYDDDFLVTGKGHSRENGSGFSNSLFQTGSGKIVNISSSGLVRAKTLLGLEEDNDHCNFQGLQQKLSPSSPNEARGWQNLSRLGTKEGLDCNRIANVTPAPMTPPIRKSGIGGSRFKKETNSNMMQSEMANPATKPPPIKFHTAGGRSLSVSRDALKYARSLLGDPELGTLFSEGDADELDLSYFKEGRSDDSSSSKENDVSTSVNNKQTAKSTAALKNFTSPLRSSSNQVMSRVNTENIAMADNLINKFDAVDHDIVSELIGKVPSIQNPLSNMTCAPNTVPNNTLEDGNGSRIDSLGKSSGRPLADISNRTGATNANIRLNTCEKRKVWRNSVSPFKKPRSSKFSTPLKKNVSCHDGNFTGAIGITLCFLL</sequence>
<evidence type="ECO:0000256" key="4">
    <source>
        <dbReference type="SAM" id="MobiDB-lite"/>
    </source>
</evidence>
<keyword evidence="2" id="KW-0227">DNA damage</keyword>
<dbReference type="PANTHER" id="PTHR11289:SF0">
    <property type="entry name" value="BREAST CANCER TYPE 2 SUSCEPTIBILITY PROTEIN"/>
    <property type="match status" value="1"/>
</dbReference>
<dbReference type="Pfam" id="PF00634">
    <property type="entry name" value="BRCA2"/>
    <property type="match status" value="2"/>
</dbReference>
<dbReference type="PANTHER" id="PTHR11289">
    <property type="entry name" value="BREAST CANCER TYPE 2 SUSCEPTIBILITY PROTEIN BRCA2"/>
    <property type="match status" value="1"/>
</dbReference>
<reference evidence="5" key="2">
    <citation type="submission" date="2023-02" db="EMBL/GenBank/DDBJ databases">
        <authorList>
            <person name="Swenson N.G."/>
            <person name="Wegrzyn J.L."/>
            <person name="Mcevoy S.L."/>
        </authorList>
    </citation>
    <scope>NUCLEOTIDE SEQUENCE</scope>
    <source>
        <strain evidence="5">91603</strain>
        <tissue evidence="5">Leaf</tissue>
    </source>
</reference>
<organism evidence="5 6">
    <name type="scientific">Acer negundo</name>
    <name type="common">Box elder</name>
    <dbReference type="NCBI Taxonomy" id="4023"/>
    <lineage>
        <taxon>Eukaryota</taxon>
        <taxon>Viridiplantae</taxon>
        <taxon>Streptophyta</taxon>
        <taxon>Embryophyta</taxon>
        <taxon>Tracheophyta</taxon>
        <taxon>Spermatophyta</taxon>
        <taxon>Magnoliopsida</taxon>
        <taxon>eudicotyledons</taxon>
        <taxon>Gunneridae</taxon>
        <taxon>Pentapetalae</taxon>
        <taxon>rosids</taxon>
        <taxon>malvids</taxon>
        <taxon>Sapindales</taxon>
        <taxon>Sapindaceae</taxon>
        <taxon>Hippocastanoideae</taxon>
        <taxon>Acereae</taxon>
        <taxon>Acer</taxon>
    </lineage>
</organism>
<dbReference type="EMBL" id="JAJSOW010000108">
    <property type="protein sequence ID" value="KAI9153038.1"/>
    <property type="molecule type" value="Genomic_DNA"/>
</dbReference>
<reference evidence="5" key="1">
    <citation type="journal article" date="2022" name="Plant J.">
        <title>Strategies of tolerance reflected in two North American maple genomes.</title>
        <authorList>
            <person name="McEvoy S.L."/>
            <person name="Sezen U.U."/>
            <person name="Trouern-Trend A."/>
            <person name="McMahon S.M."/>
            <person name="Schaberg P.G."/>
            <person name="Yang J."/>
            <person name="Wegrzyn J.L."/>
            <person name="Swenson N.G."/>
        </authorList>
    </citation>
    <scope>NUCLEOTIDE SEQUENCE</scope>
    <source>
        <strain evidence="5">91603</strain>
    </source>
</reference>
<dbReference type="InterPro" id="IPR015525">
    <property type="entry name" value="BRCA2"/>
</dbReference>
<feature type="compositionally biased region" description="Polar residues" evidence="4">
    <location>
        <begin position="296"/>
        <end position="308"/>
    </location>
</feature>
<evidence type="ECO:0000313" key="5">
    <source>
        <dbReference type="EMBL" id="KAI9153038.1"/>
    </source>
</evidence>